<dbReference type="SUPFAM" id="SSF48239">
    <property type="entry name" value="Terpenoid cyclases/Protein prenyltransferases"/>
    <property type="match status" value="1"/>
</dbReference>
<feature type="domain" description="Alpha-2-macroglobulin bait region" evidence="4">
    <location>
        <begin position="773"/>
        <end position="916"/>
    </location>
</feature>
<dbReference type="Pfam" id="PF00207">
    <property type="entry name" value="A2M"/>
    <property type="match status" value="1"/>
</dbReference>
<dbReference type="Gene3D" id="1.50.10.20">
    <property type="match status" value="1"/>
</dbReference>
<dbReference type="SMART" id="SM01419">
    <property type="entry name" value="Thiol-ester_cl"/>
    <property type="match status" value="1"/>
</dbReference>
<dbReference type="InterPro" id="IPR008930">
    <property type="entry name" value="Terpenoid_cyclase/PrenylTrfase"/>
</dbReference>
<dbReference type="Proteomes" id="UP001596303">
    <property type="component" value="Unassembled WGS sequence"/>
</dbReference>
<dbReference type="PANTHER" id="PTHR40094:SF1">
    <property type="entry name" value="UBIQUITIN DOMAIN-CONTAINING PROTEIN"/>
    <property type="match status" value="1"/>
</dbReference>
<dbReference type="InterPro" id="IPR041203">
    <property type="entry name" value="Bact_A2M_MG5"/>
</dbReference>
<dbReference type="InterPro" id="IPR001599">
    <property type="entry name" value="Macroglobln_a2"/>
</dbReference>
<dbReference type="Pfam" id="PF01835">
    <property type="entry name" value="MG2"/>
    <property type="match status" value="1"/>
</dbReference>
<comment type="similarity">
    <text evidence="1">Belongs to the protease inhibitor I39 (alpha-2-macroglobulin) family. Bacterial alpha-2-macroglobulin subfamily.</text>
</comment>
<dbReference type="SMART" id="SM01359">
    <property type="entry name" value="A2M_N_2"/>
    <property type="match status" value="1"/>
</dbReference>
<reference evidence="7" key="1">
    <citation type="journal article" date="2019" name="Int. J. Syst. Evol. Microbiol.">
        <title>The Global Catalogue of Microorganisms (GCM) 10K type strain sequencing project: providing services to taxonomists for standard genome sequencing and annotation.</title>
        <authorList>
            <consortium name="The Broad Institute Genomics Platform"/>
            <consortium name="The Broad Institute Genome Sequencing Center for Infectious Disease"/>
            <person name="Wu L."/>
            <person name="Ma J."/>
        </authorList>
    </citation>
    <scope>NUCLEOTIDE SEQUENCE [LARGE SCALE GENOMIC DNA]</scope>
    <source>
        <strain evidence="7">CGMCC-1.15741</strain>
    </source>
</reference>
<dbReference type="CDD" id="cd02891">
    <property type="entry name" value="A2M_like"/>
    <property type="match status" value="1"/>
</dbReference>
<evidence type="ECO:0000313" key="6">
    <source>
        <dbReference type="EMBL" id="MFC6197514.1"/>
    </source>
</evidence>
<dbReference type="InterPro" id="IPR011626">
    <property type="entry name" value="Alpha-macroglobulin_TED"/>
</dbReference>
<keyword evidence="7" id="KW-1185">Reference proteome</keyword>
<feature type="domain" description="Alpha-2-macroglobulin" evidence="5">
    <location>
        <begin position="976"/>
        <end position="1065"/>
    </location>
</feature>
<dbReference type="PIRSF" id="PIRSF038980">
    <property type="entry name" value="A2M_bac"/>
    <property type="match status" value="1"/>
</dbReference>
<dbReference type="InterPro" id="IPR011625">
    <property type="entry name" value="A2M_N_BRD"/>
</dbReference>
<evidence type="ECO:0000259" key="5">
    <source>
        <dbReference type="SMART" id="SM01360"/>
    </source>
</evidence>
<feature type="compositionally biased region" description="Polar residues" evidence="3">
    <location>
        <begin position="34"/>
        <end position="44"/>
    </location>
</feature>
<organism evidence="6 7">
    <name type="scientific">Ponticaulis profundi</name>
    <dbReference type="NCBI Taxonomy" id="2665222"/>
    <lineage>
        <taxon>Bacteria</taxon>
        <taxon>Pseudomonadati</taxon>
        <taxon>Pseudomonadota</taxon>
        <taxon>Alphaproteobacteria</taxon>
        <taxon>Hyphomonadales</taxon>
        <taxon>Hyphomonadaceae</taxon>
        <taxon>Ponticaulis</taxon>
    </lineage>
</organism>
<dbReference type="Pfam" id="PF11974">
    <property type="entry name" value="bMG3"/>
    <property type="match status" value="1"/>
</dbReference>
<dbReference type="InterPro" id="IPR002890">
    <property type="entry name" value="MG2"/>
</dbReference>
<feature type="region of interest" description="Disordered" evidence="3">
    <location>
        <begin position="593"/>
        <end position="612"/>
    </location>
</feature>
<keyword evidence="2" id="KW-0732">Signal</keyword>
<dbReference type="Pfam" id="PF17962">
    <property type="entry name" value="bMG6"/>
    <property type="match status" value="1"/>
</dbReference>
<dbReference type="SMART" id="SM01360">
    <property type="entry name" value="A2M"/>
    <property type="match status" value="1"/>
</dbReference>
<accession>A0ABW1S7U4</accession>
<evidence type="ECO:0000256" key="3">
    <source>
        <dbReference type="SAM" id="MobiDB-lite"/>
    </source>
</evidence>
<evidence type="ECO:0000313" key="7">
    <source>
        <dbReference type="Proteomes" id="UP001596303"/>
    </source>
</evidence>
<dbReference type="InterPro" id="IPR051802">
    <property type="entry name" value="YfhM-like"/>
</dbReference>
<evidence type="ECO:0000256" key="1">
    <source>
        <dbReference type="ARBA" id="ARBA00010556"/>
    </source>
</evidence>
<gene>
    <name evidence="6" type="ORF">ACFQDM_05465</name>
</gene>
<dbReference type="EMBL" id="JBHSSW010000005">
    <property type="protein sequence ID" value="MFC6197514.1"/>
    <property type="molecule type" value="Genomic_DNA"/>
</dbReference>
<dbReference type="InterPro" id="IPR026284">
    <property type="entry name" value="A2MG_proteobact"/>
</dbReference>
<dbReference type="Pfam" id="PF17972">
    <property type="entry name" value="bMG5"/>
    <property type="match status" value="1"/>
</dbReference>
<dbReference type="Pfam" id="PF17973">
    <property type="entry name" value="bMG10"/>
    <property type="match status" value="1"/>
</dbReference>
<protein>
    <submittedName>
        <fullName evidence="6">Alpha-2-macroglobulin</fullName>
    </submittedName>
</protein>
<dbReference type="InterPro" id="IPR041246">
    <property type="entry name" value="Bact_MG10"/>
</dbReference>
<dbReference type="Gene3D" id="2.60.40.1930">
    <property type="match status" value="1"/>
</dbReference>
<dbReference type="InterPro" id="IPR047565">
    <property type="entry name" value="Alpha-macroglob_thiol-ester_cl"/>
</dbReference>
<dbReference type="PANTHER" id="PTHR40094">
    <property type="entry name" value="ALPHA-2-MACROGLOBULIN HOMOLOG"/>
    <property type="match status" value="1"/>
</dbReference>
<dbReference type="Pfam" id="PF21142">
    <property type="entry name" value="A2M_bMG2"/>
    <property type="match status" value="1"/>
</dbReference>
<evidence type="ECO:0000256" key="2">
    <source>
        <dbReference type="ARBA" id="ARBA00022729"/>
    </source>
</evidence>
<dbReference type="Pfam" id="PF07703">
    <property type="entry name" value="A2M_BRD"/>
    <property type="match status" value="1"/>
</dbReference>
<proteinExistence type="inferred from homology"/>
<dbReference type="InterPro" id="IPR049120">
    <property type="entry name" value="A2M_bMG2"/>
</dbReference>
<dbReference type="RefSeq" id="WP_377376526.1">
    <property type="nucleotide sequence ID" value="NZ_JBHSSW010000005.1"/>
</dbReference>
<sequence>MMRYLQAFILAVAVILTAGFVYKFVQEESGTEYSESQTLSSQSAQEREMAAQSQTSAENFKRRSEEREKLRQAAAARNEETFAFIRYRTDMSGAAPVACLVFTAPLDPEADYSPYVQVVPQKSLTYSANGEELCVGGLTFSDSRELTLKAGLMAADGRELESDETVKIDFQDRPPYVGFKGGGVILPRLDADGLPIETVNVDKLNVEVSRVNDRALAFKRITEGITRAQGGYGYLYGDEDPDDVAVTVWSGEMDVASVQNSPVVSVFPLEQAVGQLEPGAYFVKVTDARENLGNEGPAAQAQRWIIMTDLALTSYWGETGLDVVVRSLQTGKQVGNVRLRLLALNNEILGEVTTDGARAARFDGALLKGEGNLRPRMIAAMGPQGDFAMLDLERAPIDLSSENIGGRTPPYPIDGFVYTERGIYRPGETIYSVAMLRDEAARAVTDRKGRFVVYRPNGMEATREAFSETKLGGVTFNYELPKTAARGQWRIVAEVDGIGPVGETSVSVEDFVPQRIKVELEADTETPLLAGEARDVEVSSRFLYGAPGAGLTVQAEARMETDPSPFEAFKGYRFGPFDETFRQEIIEFPEQTTDGAGNVTLPLNPGKRGSDADQPLRLRTVVSVLEPGGRAVSDSVIIPYLPKDRYLGVKPDFEHAPGRNEAVGFKVASISPQGEALSANLGWKLVQVYYDYDWYQDGSRWRWRRSRYVKEVNQGNLSLSDGEIGEVSLDGLEDYGDYRLIVTDKVRGDETSHQFWVGWGGNAEEGVEAPDRVRLSVADQAPETGGKAKLTLLPPYAGQAQIVVATDRVLSVMYQDVTEEGTELAIPATADWGEGAYVMVSVYSKRDAIDHPKPRRAVGVAYVPVNTEKRVFDVDFDVPELIRPRTEQTIKVKVENGPKEPIFLTLAAVDEGILQLTKFQTPDPASWYFGKKALGVDMYDDYGRLLDPNMAAPGEIRSGGDQLGGEGLSVVPTKTVALFSGMVDIGRNGKGEVTFNVPDFNGELRLMAVAWSATGVGAGDKPLTVRDKAPVELSLPRFLAPGDVAVATASIDNVELKAGAFEGRLAAGGPITFTTDTLSANLEEGERVDLPISLEAEEEGIADLSIMVDGPQDFTVERSYPIQARSAFLPETRITRQLLNVGENYSVPSDLLADFVPGSEETIVSFSPLPIDAGALYASLARYPYGCTEQMTSRALPLLYADQLAELARADSDEADASAKAKVQEAVNAILNRQSPDGSIGLWREGDRNASPWLGAYTTDFLYRAKAAGYTVPTEALDRALGALGDIAQGDAWRIYGYDTDVWESRWHVDTEDKLMRRSAPFALYVLAKAGEADISRLRYMHDRELRQIESPLARAQLGAALAIMGDRSRATTAFEAAVDGLGYENNGDYYQTPLRDLAGVLALAAEVGMTDVMDRLSERLGEDVPDADELTTQEKAYLLLASDALTKGQPVPTIETDAGSDASGSRFTFDQVDAATQASFVNRSAGPVWQTTLVRGAPSAPPAASASNFRVSKDIFTMQGNRANLSNIERGDRLVVKLSLTPEERRTNPMIVEDLLPAGFEIEAVLRPSDGESESGAFSWLGDIASAKTTETRDDRYVSAIDVRSSSVTLAYVVRAVTAGEFTLPGVVAEDMYRPDVFARSASSRVTIADDEG</sequence>
<feature type="region of interest" description="Disordered" evidence="3">
    <location>
        <begin position="34"/>
        <end position="64"/>
    </location>
</feature>
<dbReference type="InterPro" id="IPR021868">
    <property type="entry name" value="Alpha_2_Macroglob_MG3"/>
</dbReference>
<dbReference type="InterPro" id="IPR041462">
    <property type="entry name" value="Bact_A2M_MG6"/>
</dbReference>
<comment type="caution">
    <text evidence="6">The sequence shown here is derived from an EMBL/GenBank/DDBJ whole genome shotgun (WGS) entry which is preliminary data.</text>
</comment>
<dbReference type="Pfam" id="PF07678">
    <property type="entry name" value="TED_complement"/>
    <property type="match status" value="1"/>
</dbReference>
<name>A0ABW1S7U4_9PROT</name>
<evidence type="ECO:0000259" key="4">
    <source>
        <dbReference type="SMART" id="SM01359"/>
    </source>
</evidence>